<feature type="compositionally biased region" description="Low complexity" evidence="1">
    <location>
        <begin position="148"/>
        <end position="170"/>
    </location>
</feature>
<gene>
    <name evidence="3" type="ORF">MOZ60_00135</name>
</gene>
<evidence type="ECO:0008006" key="5">
    <source>
        <dbReference type="Google" id="ProtNLM"/>
    </source>
</evidence>
<evidence type="ECO:0000256" key="1">
    <source>
        <dbReference type="SAM" id="MobiDB-lite"/>
    </source>
</evidence>
<keyword evidence="2" id="KW-0472">Membrane</keyword>
<dbReference type="InterPro" id="IPR018645">
    <property type="entry name" value="OapC-like"/>
</dbReference>
<name>A0AB35TZM0_9FIRM</name>
<dbReference type="EMBL" id="JALBUR010000001">
    <property type="protein sequence ID" value="MDX8418498.1"/>
    <property type="molecule type" value="Genomic_DNA"/>
</dbReference>
<protein>
    <recommendedName>
        <fullName evidence="5">SH3b domain-containing protein</fullName>
    </recommendedName>
</protein>
<organism evidence="3 4">
    <name type="scientific">Grylomicrobium aquisgranensis</name>
    <dbReference type="NCBI Taxonomy" id="2926318"/>
    <lineage>
        <taxon>Bacteria</taxon>
        <taxon>Bacillati</taxon>
        <taxon>Bacillota</taxon>
        <taxon>Erysipelotrichia</taxon>
        <taxon>Erysipelotrichales</taxon>
        <taxon>Erysipelotrichaceae</taxon>
        <taxon>Grylomicrobium</taxon>
    </lineage>
</organism>
<dbReference type="Proteomes" id="UP001286174">
    <property type="component" value="Unassembled WGS sequence"/>
</dbReference>
<accession>A0AB35TZM0</accession>
<sequence>MKYKVCRGCGTRVPMSKEKCPVCGTTDFTIVDEPEEETQTLDWAPDGNENTTKLFPLTGNQHTMQRDPEDEAAQKPSKKQMPKKKKTPKKKTETMKASEKGEHTGVNLEHLLKRFPPVTRMLIMILSALVVIVLVVGIVAAVSRKPAKTAVTSASPTADATASASAQAARETARADGQPIGKAVITADTIKIRTEPNTDAGVLGIVQKDDQYDVYEIETDGSYTWYCIGSEKWIADDGGEWVTYTADE</sequence>
<feature type="compositionally biased region" description="Polar residues" evidence="1">
    <location>
        <begin position="48"/>
        <end position="63"/>
    </location>
</feature>
<feature type="region of interest" description="Disordered" evidence="1">
    <location>
        <begin position="34"/>
        <end position="102"/>
    </location>
</feature>
<proteinExistence type="predicted"/>
<feature type="compositionally biased region" description="Basic and acidic residues" evidence="1">
    <location>
        <begin position="90"/>
        <end position="102"/>
    </location>
</feature>
<reference evidence="3 4" key="1">
    <citation type="submission" date="2022-03" db="EMBL/GenBank/DDBJ databases">
        <title>Novel taxa within the pig intestine.</title>
        <authorList>
            <person name="Wylensek D."/>
            <person name="Bishof K."/>
            <person name="Afrizal A."/>
            <person name="Clavel T."/>
        </authorList>
    </citation>
    <scope>NUCLEOTIDE SEQUENCE [LARGE SCALE GENOMIC DNA]</scope>
    <source>
        <strain evidence="3 4">CLA-KB-P133</strain>
    </source>
</reference>
<keyword evidence="2" id="KW-0812">Transmembrane</keyword>
<feature type="compositionally biased region" description="Basic residues" evidence="1">
    <location>
        <begin position="76"/>
        <end position="89"/>
    </location>
</feature>
<keyword evidence="2" id="KW-1133">Transmembrane helix</keyword>
<evidence type="ECO:0000313" key="3">
    <source>
        <dbReference type="EMBL" id="MDX8418498.1"/>
    </source>
</evidence>
<feature type="transmembrane region" description="Helical" evidence="2">
    <location>
        <begin position="121"/>
        <end position="142"/>
    </location>
</feature>
<dbReference type="Pfam" id="PF09845">
    <property type="entry name" value="OapC"/>
    <property type="match status" value="1"/>
</dbReference>
<dbReference type="RefSeq" id="WP_370595211.1">
    <property type="nucleotide sequence ID" value="NZ_JALBUR010000001.1"/>
</dbReference>
<dbReference type="Gene3D" id="2.30.30.40">
    <property type="entry name" value="SH3 Domains"/>
    <property type="match status" value="1"/>
</dbReference>
<feature type="region of interest" description="Disordered" evidence="1">
    <location>
        <begin position="148"/>
        <end position="177"/>
    </location>
</feature>
<evidence type="ECO:0000313" key="4">
    <source>
        <dbReference type="Proteomes" id="UP001286174"/>
    </source>
</evidence>
<evidence type="ECO:0000256" key="2">
    <source>
        <dbReference type="SAM" id="Phobius"/>
    </source>
</evidence>
<keyword evidence="4" id="KW-1185">Reference proteome</keyword>
<comment type="caution">
    <text evidence="3">The sequence shown here is derived from an EMBL/GenBank/DDBJ whole genome shotgun (WGS) entry which is preliminary data.</text>
</comment>
<dbReference type="AlphaFoldDB" id="A0AB35TZM0"/>